<name>A0A1H7XBT1_9FLAO</name>
<feature type="domain" description="VOC" evidence="1">
    <location>
        <begin position="5"/>
        <end position="124"/>
    </location>
</feature>
<dbReference type="Proteomes" id="UP000199450">
    <property type="component" value="Unassembled WGS sequence"/>
</dbReference>
<dbReference type="InterPro" id="IPR037523">
    <property type="entry name" value="VOC_core"/>
</dbReference>
<evidence type="ECO:0000313" key="3">
    <source>
        <dbReference type="Proteomes" id="UP000199450"/>
    </source>
</evidence>
<evidence type="ECO:0000259" key="1">
    <source>
        <dbReference type="PROSITE" id="PS51819"/>
    </source>
</evidence>
<dbReference type="RefSeq" id="WP_089998994.1">
    <property type="nucleotide sequence ID" value="NZ_FOBV01000002.1"/>
</dbReference>
<protein>
    <recommendedName>
        <fullName evidence="1">VOC domain-containing protein</fullName>
    </recommendedName>
</protein>
<dbReference type="InterPro" id="IPR029068">
    <property type="entry name" value="Glyas_Bleomycin-R_OHBP_Dase"/>
</dbReference>
<sequence>MNKTNLVSLRIITSDIKRLVKFYEQATEATAKWSTDDFAEILSNSFTLAIGSNRTLAFFGEGTAEPAANRSVIIEFLVENVDDDYERIKDLTHEIVQKPTTMPWGNRSLLFRDPDGNLINFFTPVNEQAKNKFA</sequence>
<evidence type="ECO:0000313" key="2">
    <source>
        <dbReference type="EMBL" id="SEM31161.1"/>
    </source>
</evidence>
<dbReference type="SUPFAM" id="SSF54593">
    <property type="entry name" value="Glyoxalase/Bleomycin resistance protein/Dihydroxybiphenyl dioxygenase"/>
    <property type="match status" value="1"/>
</dbReference>
<dbReference type="InterPro" id="IPR004360">
    <property type="entry name" value="Glyas_Fos-R_dOase_dom"/>
</dbReference>
<dbReference type="Pfam" id="PF00903">
    <property type="entry name" value="Glyoxalase"/>
    <property type="match status" value="1"/>
</dbReference>
<reference evidence="3" key="1">
    <citation type="submission" date="2016-10" db="EMBL/GenBank/DDBJ databases">
        <authorList>
            <person name="Varghese N."/>
            <person name="Submissions S."/>
        </authorList>
    </citation>
    <scope>NUCLEOTIDE SEQUENCE [LARGE SCALE GENOMIC DNA]</scope>
    <source>
        <strain evidence="3">DSM 17453</strain>
    </source>
</reference>
<dbReference type="STRING" id="295069.SAMN05421856_102336"/>
<accession>A0A1H7XBT1</accession>
<keyword evidence="3" id="KW-1185">Reference proteome</keyword>
<dbReference type="EMBL" id="FOBV01000002">
    <property type="protein sequence ID" value="SEM31161.1"/>
    <property type="molecule type" value="Genomic_DNA"/>
</dbReference>
<dbReference type="Gene3D" id="3.10.180.10">
    <property type="entry name" value="2,3-Dihydroxybiphenyl 1,2-Dioxygenase, domain 1"/>
    <property type="match status" value="1"/>
</dbReference>
<proteinExistence type="predicted"/>
<organism evidence="2 3">
    <name type="scientific">Chryseobacterium taichungense</name>
    <dbReference type="NCBI Taxonomy" id="295069"/>
    <lineage>
        <taxon>Bacteria</taxon>
        <taxon>Pseudomonadati</taxon>
        <taxon>Bacteroidota</taxon>
        <taxon>Flavobacteriia</taxon>
        <taxon>Flavobacteriales</taxon>
        <taxon>Weeksellaceae</taxon>
        <taxon>Chryseobacterium group</taxon>
        <taxon>Chryseobacterium</taxon>
    </lineage>
</organism>
<dbReference type="PROSITE" id="PS51819">
    <property type="entry name" value="VOC"/>
    <property type="match status" value="1"/>
</dbReference>
<gene>
    <name evidence="2" type="ORF">SAMN05421856_102336</name>
</gene>
<dbReference type="AlphaFoldDB" id="A0A1H7XBT1"/>
<dbReference type="OrthoDB" id="9796521at2"/>